<sequence length="348" mass="39684">MTHSCNTHDRLFNTGQQSTYGSDYTHHVDRPHGLFRLQTEPSHVTHQKIADLWAQYQRLRFKTSTSHPRNLASTFTRSDTTKTATILERENFTQTRVERTGLQEEGLRQAHHLTPGPGEERSYSLSLNETFTASSEPSHSCPVPREAWTLVTGDLGVGVADKADHGVELPHIGSGEGTDVEAPKVEGVRAEKCRRDMACFSRLEGKINKRFATHSSHMPLGLPFDGVTTYSQSYTPWDRPPCRRGSQHILPEATVNRHIYNWDNSRAWESEYHERYQRPERPVPGRTPPTYLKTESQPGTVQMQGNIRSEYQRQYTVKGYPCLSRSKTSRPHKDTRLTKTITTLEDQT</sequence>
<reference evidence="1" key="1">
    <citation type="submission" date="2021-05" db="EMBL/GenBank/DDBJ databases">
        <authorList>
            <person name="Pan Q."/>
            <person name="Jouanno E."/>
            <person name="Zahm M."/>
            <person name="Klopp C."/>
            <person name="Cabau C."/>
            <person name="Louis A."/>
            <person name="Berthelot C."/>
            <person name="Parey E."/>
            <person name="Roest Crollius H."/>
            <person name="Montfort J."/>
            <person name="Robinson-Rechavi M."/>
            <person name="Bouchez O."/>
            <person name="Lampietro C."/>
            <person name="Lopez Roques C."/>
            <person name="Donnadieu C."/>
            <person name="Postlethwait J."/>
            <person name="Bobe J."/>
            <person name="Dillon D."/>
            <person name="Chandos A."/>
            <person name="von Hippel F."/>
            <person name="Guiguen Y."/>
        </authorList>
    </citation>
    <scope>NUCLEOTIDE SEQUENCE</scope>
    <source>
        <strain evidence="1">YG-Jan2019</strain>
    </source>
</reference>
<proteinExistence type="predicted"/>
<protein>
    <submittedName>
        <fullName evidence="1">Uncharacterized protein</fullName>
    </submittedName>
</protein>
<comment type="caution">
    <text evidence="1">The sequence shown here is derived from an EMBL/GenBank/DDBJ whole genome shotgun (WGS) entry which is preliminary data.</text>
</comment>
<name>A0ACC2GB24_DALPE</name>
<evidence type="ECO:0000313" key="2">
    <source>
        <dbReference type="Proteomes" id="UP001157502"/>
    </source>
</evidence>
<evidence type="ECO:0000313" key="1">
    <source>
        <dbReference type="EMBL" id="KAJ8000849.1"/>
    </source>
</evidence>
<organism evidence="1 2">
    <name type="scientific">Dallia pectoralis</name>
    <name type="common">Alaska blackfish</name>
    <dbReference type="NCBI Taxonomy" id="75939"/>
    <lineage>
        <taxon>Eukaryota</taxon>
        <taxon>Metazoa</taxon>
        <taxon>Chordata</taxon>
        <taxon>Craniata</taxon>
        <taxon>Vertebrata</taxon>
        <taxon>Euteleostomi</taxon>
        <taxon>Actinopterygii</taxon>
        <taxon>Neopterygii</taxon>
        <taxon>Teleostei</taxon>
        <taxon>Protacanthopterygii</taxon>
        <taxon>Esociformes</taxon>
        <taxon>Umbridae</taxon>
        <taxon>Dallia</taxon>
    </lineage>
</organism>
<accession>A0ACC2GB24</accession>
<dbReference type="Proteomes" id="UP001157502">
    <property type="component" value="Chromosome 15"/>
</dbReference>
<keyword evidence="2" id="KW-1185">Reference proteome</keyword>
<dbReference type="EMBL" id="CM055742">
    <property type="protein sequence ID" value="KAJ8000849.1"/>
    <property type="molecule type" value="Genomic_DNA"/>
</dbReference>
<gene>
    <name evidence="1" type="ORF">DPEC_G00184660</name>
</gene>